<keyword evidence="4 7" id="KW-1133">Transmembrane helix</keyword>
<dbReference type="GO" id="GO:0043252">
    <property type="term" value="P:sodium-independent organic anion transport"/>
    <property type="evidence" value="ECO:0007669"/>
    <property type="project" value="TreeGrafter"/>
</dbReference>
<dbReference type="PANTHER" id="PTHR11388">
    <property type="entry name" value="ORGANIC ANION TRANSPORTER"/>
    <property type="match status" value="1"/>
</dbReference>
<evidence type="ECO:0000259" key="8">
    <source>
        <dbReference type="PROSITE" id="PS51465"/>
    </source>
</evidence>
<feature type="region of interest" description="Disordered" evidence="6">
    <location>
        <begin position="18"/>
        <end position="39"/>
    </location>
</feature>
<organism evidence="9">
    <name type="scientific">Amblyomma parvum</name>
    <name type="common">South American tick</name>
    <dbReference type="NCBI Taxonomy" id="251391"/>
    <lineage>
        <taxon>Eukaryota</taxon>
        <taxon>Metazoa</taxon>
        <taxon>Ecdysozoa</taxon>
        <taxon>Arthropoda</taxon>
        <taxon>Chelicerata</taxon>
        <taxon>Arachnida</taxon>
        <taxon>Acari</taxon>
        <taxon>Parasitiformes</taxon>
        <taxon>Ixodida</taxon>
        <taxon>Ixodoidea</taxon>
        <taxon>Ixodidae</taxon>
        <taxon>Amblyomminae</taxon>
        <taxon>Amblyomma</taxon>
    </lineage>
</organism>
<dbReference type="PROSITE" id="PS51465">
    <property type="entry name" value="KAZAL_2"/>
    <property type="match status" value="1"/>
</dbReference>
<name>A0A023FV04_AMBPA</name>
<evidence type="ECO:0000256" key="5">
    <source>
        <dbReference type="ARBA" id="ARBA00023136"/>
    </source>
</evidence>
<dbReference type="InterPro" id="IPR002350">
    <property type="entry name" value="Kazal_dom"/>
</dbReference>
<evidence type="ECO:0000256" key="2">
    <source>
        <dbReference type="ARBA" id="ARBA00022475"/>
    </source>
</evidence>
<feature type="transmembrane region" description="Helical" evidence="7">
    <location>
        <begin position="76"/>
        <end position="98"/>
    </location>
</feature>
<protein>
    <submittedName>
        <fullName evidence="9">Putative organic anion transporter</fullName>
    </submittedName>
</protein>
<dbReference type="Pfam" id="PF07648">
    <property type="entry name" value="Kazal_2"/>
    <property type="match status" value="1"/>
</dbReference>
<feature type="domain" description="Kazal-like" evidence="8">
    <location>
        <begin position="117"/>
        <end position="174"/>
    </location>
</feature>
<dbReference type="GO" id="GO:0016323">
    <property type="term" value="C:basolateral plasma membrane"/>
    <property type="evidence" value="ECO:0007669"/>
    <property type="project" value="TreeGrafter"/>
</dbReference>
<keyword evidence="3 7" id="KW-0812">Transmembrane</keyword>
<dbReference type="AlphaFoldDB" id="A0A023FV04"/>
<dbReference type="Pfam" id="PF03137">
    <property type="entry name" value="OATP"/>
    <property type="match status" value="1"/>
</dbReference>
<proteinExistence type="evidence at transcript level"/>
<evidence type="ECO:0000313" key="9">
    <source>
        <dbReference type="EMBL" id="JAC24533.1"/>
    </source>
</evidence>
<evidence type="ECO:0000256" key="3">
    <source>
        <dbReference type="ARBA" id="ARBA00022692"/>
    </source>
</evidence>
<accession>A0A023FV04</accession>
<dbReference type="PANTHER" id="PTHR11388:SF76">
    <property type="entry name" value="SOLUTE CARRIER ORGANIC ANION TRANSPORTER FAMILY MEMBER"/>
    <property type="match status" value="1"/>
</dbReference>
<evidence type="ECO:0000256" key="6">
    <source>
        <dbReference type="SAM" id="MobiDB-lite"/>
    </source>
</evidence>
<dbReference type="GO" id="GO:0015347">
    <property type="term" value="F:sodium-independent organic anion transmembrane transporter activity"/>
    <property type="evidence" value="ECO:0007669"/>
    <property type="project" value="TreeGrafter"/>
</dbReference>
<comment type="subcellular location">
    <subcellularLocation>
        <location evidence="1">Cell membrane</location>
        <topology evidence="1">Multi-pass membrane protein</topology>
    </subcellularLocation>
</comment>
<evidence type="ECO:0000256" key="7">
    <source>
        <dbReference type="SAM" id="Phobius"/>
    </source>
</evidence>
<sequence length="203" mass="21747">MMLFPRILPAGKNYKVNQQKKLPAPKSHKSQDGHEESGKHGFNLAMLKGVAKVTTTMIGLLTGGVMLHRFRPGPRIVAGYSAFVELAMMAGFVVMMFIGCESPVIAGVTPGGNITTSSLLGTCNVNCNCNTHIYEPVCASNRMISYFSPCHAGCRSVGRTSSNMTIYKDCSCVARGIQGVDDSYVTPGSADPRASSWASFWAL</sequence>
<evidence type="ECO:0000256" key="4">
    <source>
        <dbReference type="ARBA" id="ARBA00022989"/>
    </source>
</evidence>
<dbReference type="InterPro" id="IPR004156">
    <property type="entry name" value="OATP"/>
</dbReference>
<dbReference type="SUPFAM" id="SSF100895">
    <property type="entry name" value="Kazal-type serine protease inhibitors"/>
    <property type="match status" value="1"/>
</dbReference>
<keyword evidence="2" id="KW-1003">Cell membrane</keyword>
<evidence type="ECO:0000256" key="1">
    <source>
        <dbReference type="ARBA" id="ARBA00004651"/>
    </source>
</evidence>
<dbReference type="InterPro" id="IPR036058">
    <property type="entry name" value="Kazal_dom_sf"/>
</dbReference>
<keyword evidence="5 7" id="KW-0472">Membrane</keyword>
<reference evidence="9" key="1">
    <citation type="submission" date="2014-03" db="EMBL/GenBank/DDBJ databases">
        <title>The sialotranscriptome of Amblyomma triste, Amblyomma parvum and Amblyomma cajennense ticks, uncovered by 454-based RNA-seq.</title>
        <authorList>
            <person name="Garcia G.R."/>
            <person name="Gardinassi L.G."/>
            <person name="Ribeiro J.M."/>
            <person name="Anatrielo E."/>
            <person name="Ferreira B.R."/>
            <person name="Moreira H.N."/>
            <person name="Mafra C."/>
            <person name="Olegario M.M."/>
            <person name="Szabo P.J."/>
            <person name="Miranda-Santos I.K."/>
            <person name="Maruyama S.R."/>
        </authorList>
    </citation>
    <scope>NUCLEOTIDE SEQUENCE</scope>
    <source>
        <strain evidence="9">Araguapaz</strain>
        <tissue evidence="9">Salivary glands</tissue>
    </source>
</reference>
<feature type="compositionally biased region" description="Basic and acidic residues" evidence="6">
    <location>
        <begin position="29"/>
        <end position="39"/>
    </location>
</feature>
<dbReference type="EMBL" id="GBBL01002787">
    <property type="protein sequence ID" value="JAC24533.1"/>
    <property type="molecule type" value="mRNA"/>
</dbReference>